<accession>A0A2J6S051</accession>
<keyword evidence="3" id="KW-1185">Reference proteome</keyword>
<dbReference type="AlphaFoldDB" id="A0A2J6S051"/>
<dbReference type="Proteomes" id="UP000235786">
    <property type="component" value="Unassembled WGS sequence"/>
</dbReference>
<dbReference type="OrthoDB" id="10618387at2759"/>
<feature type="compositionally biased region" description="Low complexity" evidence="1">
    <location>
        <begin position="1"/>
        <end position="14"/>
    </location>
</feature>
<feature type="region of interest" description="Disordered" evidence="1">
    <location>
        <begin position="259"/>
        <end position="303"/>
    </location>
</feature>
<protein>
    <submittedName>
        <fullName evidence="2">Uncharacterized protein</fullName>
    </submittedName>
</protein>
<name>A0A2J6S051_HYAVF</name>
<feature type="region of interest" description="Disordered" evidence="1">
    <location>
        <begin position="354"/>
        <end position="374"/>
    </location>
</feature>
<dbReference type="EMBL" id="KZ613941">
    <property type="protein sequence ID" value="PMD44143.1"/>
    <property type="molecule type" value="Genomic_DNA"/>
</dbReference>
<feature type="compositionally biased region" description="Basic and acidic residues" evidence="1">
    <location>
        <begin position="451"/>
        <end position="467"/>
    </location>
</feature>
<reference evidence="2 3" key="1">
    <citation type="submission" date="2016-04" db="EMBL/GenBank/DDBJ databases">
        <title>A degradative enzymes factory behind the ericoid mycorrhizal symbiosis.</title>
        <authorList>
            <consortium name="DOE Joint Genome Institute"/>
            <person name="Martino E."/>
            <person name="Morin E."/>
            <person name="Grelet G."/>
            <person name="Kuo A."/>
            <person name="Kohler A."/>
            <person name="Daghino S."/>
            <person name="Barry K."/>
            <person name="Choi C."/>
            <person name="Cichocki N."/>
            <person name="Clum A."/>
            <person name="Copeland A."/>
            <person name="Hainaut M."/>
            <person name="Haridas S."/>
            <person name="Labutti K."/>
            <person name="Lindquist E."/>
            <person name="Lipzen A."/>
            <person name="Khouja H.-R."/>
            <person name="Murat C."/>
            <person name="Ohm R."/>
            <person name="Olson A."/>
            <person name="Spatafora J."/>
            <person name="Veneault-Fourrey C."/>
            <person name="Henrissat B."/>
            <person name="Grigoriev I."/>
            <person name="Martin F."/>
            <person name="Perotto S."/>
        </authorList>
    </citation>
    <scope>NUCLEOTIDE SEQUENCE [LARGE SCALE GENOMIC DNA]</scope>
    <source>
        <strain evidence="2 3">F</strain>
    </source>
</reference>
<sequence>MASDAGSVAMSMSDMSDDSDTTPIVMPGSISPGATLTATDQQYLDLRYPTEIPLNLTIADERTLQDLSHTLSVGRIIWLENYATVKGLVAKHERAKEVQRLHDEELEQARLEYESLGYDPLSPNLTEEQEAKEKERCMDAALEVFGIDVLGPFPYRTMTKAEWEEEFGLPIEPEFPPYHTIPRTEFEIEHGLLPIDHSFDWAFLMEDAQPELKGGRNQEQALDVSDYTADASGASQRKRFKPTVESDFDVEEVAPALSQPVTSKKVASGDGITLSAKDSPPQLKLTPKQSLQLKTSAEQDSPVSIQTTILEKLTPQGATTLQAKSLFQQPNSMFKPTAEMEHNGEEGGIRREGLASSLPTAPKKGTLPPNRASEDIFADINKQSSKGPRKLSSASSAVPQSADRSRYIVFQVAELLTAQVPGPKKVHPHEIPGLPPRPNLGTPSMQQMSMHLERYPEFDNIKKTTRK</sequence>
<evidence type="ECO:0000313" key="2">
    <source>
        <dbReference type="EMBL" id="PMD44143.1"/>
    </source>
</evidence>
<feature type="region of interest" description="Disordered" evidence="1">
    <location>
        <begin position="1"/>
        <end position="21"/>
    </location>
</feature>
<proteinExistence type="predicted"/>
<evidence type="ECO:0000256" key="1">
    <source>
        <dbReference type="SAM" id="MobiDB-lite"/>
    </source>
</evidence>
<feature type="region of interest" description="Disordered" evidence="1">
    <location>
        <begin position="423"/>
        <end position="467"/>
    </location>
</feature>
<feature type="compositionally biased region" description="Polar residues" evidence="1">
    <location>
        <begin position="287"/>
        <end position="303"/>
    </location>
</feature>
<evidence type="ECO:0000313" key="3">
    <source>
        <dbReference type="Proteomes" id="UP000235786"/>
    </source>
</evidence>
<gene>
    <name evidence="2" type="ORF">L207DRAFT_579098</name>
</gene>
<organism evidence="2 3">
    <name type="scientific">Hyaloscypha variabilis (strain UAMH 11265 / GT02V1 / F)</name>
    <name type="common">Meliniomyces variabilis</name>
    <dbReference type="NCBI Taxonomy" id="1149755"/>
    <lineage>
        <taxon>Eukaryota</taxon>
        <taxon>Fungi</taxon>
        <taxon>Dikarya</taxon>
        <taxon>Ascomycota</taxon>
        <taxon>Pezizomycotina</taxon>
        <taxon>Leotiomycetes</taxon>
        <taxon>Helotiales</taxon>
        <taxon>Hyaloscyphaceae</taxon>
        <taxon>Hyaloscypha</taxon>
        <taxon>Hyaloscypha variabilis</taxon>
    </lineage>
</organism>